<dbReference type="STRING" id="2316362.A0A4Q2DDR6"/>
<evidence type="ECO:0000256" key="2">
    <source>
        <dbReference type="ARBA" id="ARBA00023239"/>
    </source>
</evidence>
<dbReference type="Gene3D" id="3.20.20.140">
    <property type="entry name" value="Metal-dependent hydrolases"/>
    <property type="match status" value="1"/>
</dbReference>
<gene>
    <name evidence="5" type="ORF">EST38_g8000</name>
</gene>
<dbReference type="GO" id="GO:0019748">
    <property type="term" value="P:secondary metabolic process"/>
    <property type="evidence" value="ECO:0007669"/>
    <property type="project" value="TreeGrafter"/>
</dbReference>
<comment type="similarity">
    <text evidence="3">Belongs to the metallo-dependent hydrolases superfamily.</text>
</comment>
<dbReference type="PANTHER" id="PTHR21240:SF28">
    <property type="entry name" value="ISO-OROTATE DECARBOXYLASE (EUROFUNG)"/>
    <property type="match status" value="1"/>
</dbReference>
<accession>A0A4Q2DDR6</accession>
<sequence length="383" mass="41740">MASTKLKLLVDVHSHVYLPRYTALLRSRSSVPLIKSLSTPDGKAEDRLLILENEPSGGRPVGPQYWDRNEKLKFMDKHGIDVTVVSTANPWLDFLPPPDAQKLALELNEDLEEYCSTSPKLANAQIPRLYGFGLLPLVPNVSVESVLASVNQVSQLPHLRGVIMGTRGVGKGLDDPALDPVWSAIEKAGLVVFVHPHYGVDAKAWGDIDNGHVLPLALGFPFETTTLPGKAITRLILAGVLDRFPLLKLLLAHSGGALTALSSRLSSCIVHDPVVASRLEHDARYYIGKLYLDAVAYGPEELGFASEAVARSSRYKTGAQETATQTPLDVKRSLGSKRMLFGTDHPFFPPLSSTEKWKSVVENLQAIEDVQGWSNADKDGQSV</sequence>
<keyword evidence="1 3" id="KW-0210">Decarboxylase</keyword>
<organism evidence="5 6">
    <name type="scientific">Candolleomyces aberdarensis</name>
    <dbReference type="NCBI Taxonomy" id="2316362"/>
    <lineage>
        <taxon>Eukaryota</taxon>
        <taxon>Fungi</taxon>
        <taxon>Dikarya</taxon>
        <taxon>Basidiomycota</taxon>
        <taxon>Agaricomycotina</taxon>
        <taxon>Agaricomycetes</taxon>
        <taxon>Agaricomycetidae</taxon>
        <taxon>Agaricales</taxon>
        <taxon>Agaricineae</taxon>
        <taxon>Psathyrellaceae</taxon>
        <taxon>Candolleomyces</taxon>
    </lineage>
</organism>
<dbReference type="InterPro" id="IPR006680">
    <property type="entry name" value="Amidohydro-rel"/>
</dbReference>
<keyword evidence="6" id="KW-1185">Reference proteome</keyword>
<evidence type="ECO:0000313" key="6">
    <source>
        <dbReference type="Proteomes" id="UP000290288"/>
    </source>
</evidence>
<dbReference type="SUPFAM" id="SSF51556">
    <property type="entry name" value="Metallo-dependent hydrolases"/>
    <property type="match status" value="1"/>
</dbReference>
<dbReference type="Pfam" id="PF04909">
    <property type="entry name" value="Amidohydro_2"/>
    <property type="match status" value="1"/>
</dbReference>
<dbReference type="PANTHER" id="PTHR21240">
    <property type="entry name" value="2-AMINO-3-CARBOXYLMUCONATE-6-SEMIALDEHYDE DECARBOXYLASE"/>
    <property type="match status" value="1"/>
</dbReference>
<dbReference type="GO" id="GO:0005829">
    <property type="term" value="C:cytosol"/>
    <property type="evidence" value="ECO:0007669"/>
    <property type="project" value="TreeGrafter"/>
</dbReference>
<evidence type="ECO:0000313" key="5">
    <source>
        <dbReference type="EMBL" id="RXW17860.1"/>
    </source>
</evidence>
<keyword evidence="2 3" id="KW-0456">Lyase</keyword>
<dbReference type="GO" id="GO:0016831">
    <property type="term" value="F:carboxy-lyase activity"/>
    <property type="evidence" value="ECO:0007669"/>
    <property type="project" value="UniProtKB-KW"/>
</dbReference>
<evidence type="ECO:0000256" key="3">
    <source>
        <dbReference type="RuleBase" id="RU366045"/>
    </source>
</evidence>
<dbReference type="EMBL" id="SDEE01000308">
    <property type="protein sequence ID" value="RXW17860.1"/>
    <property type="molecule type" value="Genomic_DNA"/>
</dbReference>
<dbReference type="OrthoDB" id="191270at2759"/>
<evidence type="ECO:0000256" key="1">
    <source>
        <dbReference type="ARBA" id="ARBA00022793"/>
    </source>
</evidence>
<dbReference type="AlphaFoldDB" id="A0A4Q2DDR6"/>
<proteinExistence type="inferred from homology"/>
<dbReference type="Proteomes" id="UP000290288">
    <property type="component" value="Unassembled WGS sequence"/>
</dbReference>
<feature type="domain" description="Amidohydrolase-related" evidence="4">
    <location>
        <begin position="10"/>
        <end position="359"/>
    </location>
</feature>
<evidence type="ECO:0000259" key="4">
    <source>
        <dbReference type="Pfam" id="PF04909"/>
    </source>
</evidence>
<name>A0A4Q2DDR6_9AGAR</name>
<comment type="caution">
    <text evidence="5">The sequence shown here is derived from an EMBL/GenBank/DDBJ whole genome shotgun (WGS) entry which is preliminary data.</text>
</comment>
<reference evidence="5 6" key="1">
    <citation type="submission" date="2019-01" db="EMBL/GenBank/DDBJ databases">
        <title>Draft genome sequence of Psathyrella aberdarensis IHI B618.</title>
        <authorList>
            <person name="Buettner E."/>
            <person name="Kellner H."/>
        </authorList>
    </citation>
    <scope>NUCLEOTIDE SEQUENCE [LARGE SCALE GENOMIC DNA]</scope>
    <source>
        <strain evidence="5 6">IHI B618</strain>
    </source>
</reference>
<dbReference type="GO" id="GO:0016787">
    <property type="term" value="F:hydrolase activity"/>
    <property type="evidence" value="ECO:0007669"/>
    <property type="project" value="InterPro"/>
</dbReference>
<dbReference type="InterPro" id="IPR032465">
    <property type="entry name" value="ACMSD"/>
</dbReference>
<protein>
    <recommendedName>
        <fullName evidence="4">Amidohydrolase-related domain-containing protein</fullName>
    </recommendedName>
</protein>
<dbReference type="InterPro" id="IPR032466">
    <property type="entry name" value="Metal_Hydrolase"/>
</dbReference>